<feature type="transmembrane region" description="Helical" evidence="8">
    <location>
        <begin position="395"/>
        <end position="416"/>
    </location>
</feature>
<dbReference type="InterPro" id="IPR038731">
    <property type="entry name" value="RgtA/B/C-like"/>
</dbReference>
<feature type="transmembrane region" description="Helical" evidence="8">
    <location>
        <begin position="199"/>
        <end position="226"/>
    </location>
</feature>
<evidence type="ECO:0000256" key="2">
    <source>
        <dbReference type="ARBA" id="ARBA00022475"/>
    </source>
</evidence>
<dbReference type="InterPro" id="IPR050297">
    <property type="entry name" value="LipidA_mod_glycosyltrf_83"/>
</dbReference>
<dbReference type="Proteomes" id="UP000187941">
    <property type="component" value="Chromosome"/>
</dbReference>
<feature type="domain" description="Glycosyltransferase RgtA/B/C/D-like" evidence="9">
    <location>
        <begin position="67"/>
        <end position="157"/>
    </location>
</feature>
<feature type="transmembrane region" description="Helical" evidence="8">
    <location>
        <begin position="345"/>
        <end position="365"/>
    </location>
</feature>
<gene>
    <name evidence="10" type="ORF">AWR27_11900</name>
</gene>
<evidence type="ECO:0000256" key="7">
    <source>
        <dbReference type="ARBA" id="ARBA00023136"/>
    </source>
</evidence>
<feature type="transmembrane region" description="Helical" evidence="8">
    <location>
        <begin position="88"/>
        <end position="106"/>
    </location>
</feature>
<sequence length="596" mass="66336">MTELTQPSPLPHRWFAALVAVGILINATGLFPPIMEPDGALYACIAKTMAQSNDFVNLYAVGTDWLDKPHFPFWMVALSFKLFGINTFAYKLPALLFFLMGVWYTYRFARLLYPKVVAQVAVLVLLTAFHGVLSNADVRAEPYLMGLIIGAVYHFWRLTPPQPLPLKKGEGLKPCRPVSPSPFFKGRGWGGVDLLLGSFLTGCALMTKGVFVLVPIGAGLVLHWLLTGQWRELLKPRWYVAVVLSFVFTLPEVYCLYQQFNLHPEKIVFGKTGVSGIKFFFWDSQFGRFFNTGPIKGEGDKLFFVHTTLWAFLPWSLPLYAGVGKAVMQLFRRFTGKSHQPLPEYVSLGSGLATFALFSLSGFQLPHYMNIVFPFFAILTAQFLVGLSPKNLRRWTVGQSVIAGLLVVLTVGLILVVRPAGMSLAIGWVAVVSLLTLMLFRQADLSTLTGRLTGAMAVFFGILNLFLYPAFLQYQAGMTAARYVNEQPDLVQQPVWLYLPGTGVGGGSFWSYEFYATGPTAYVRSDSALRQRLQRGPIMVFTEGVYADSLVSRGFGLRRLAAFPFFHVSTLTGDFLNPDTRPKTLEPYVLAEVSPR</sequence>
<keyword evidence="5 8" id="KW-0812">Transmembrane</keyword>
<evidence type="ECO:0000256" key="3">
    <source>
        <dbReference type="ARBA" id="ARBA00022676"/>
    </source>
</evidence>
<dbReference type="KEGG" id="smon:AWR27_11900"/>
<dbReference type="GO" id="GO:0010041">
    <property type="term" value="P:response to iron(III) ion"/>
    <property type="evidence" value="ECO:0007669"/>
    <property type="project" value="TreeGrafter"/>
</dbReference>
<evidence type="ECO:0000259" key="9">
    <source>
        <dbReference type="Pfam" id="PF13231"/>
    </source>
</evidence>
<evidence type="ECO:0000313" key="10">
    <source>
        <dbReference type="EMBL" id="AQG79965.1"/>
    </source>
</evidence>
<feature type="transmembrane region" description="Helical" evidence="8">
    <location>
        <begin position="452"/>
        <end position="472"/>
    </location>
</feature>
<feature type="transmembrane region" description="Helical" evidence="8">
    <location>
        <begin position="238"/>
        <end position="260"/>
    </location>
</feature>
<feature type="transmembrane region" description="Helical" evidence="8">
    <location>
        <begin position="422"/>
        <end position="440"/>
    </location>
</feature>
<keyword evidence="2" id="KW-1003">Cell membrane</keyword>
<feature type="transmembrane region" description="Helical" evidence="8">
    <location>
        <begin position="371"/>
        <end position="388"/>
    </location>
</feature>
<keyword evidence="4 10" id="KW-0808">Transferase</keyword>
<dbReference type="PANTHER" id="PTHR33908:SF3">
    <property type="entry name" value="UNDECAPRENYL PHOSPHATE-ALPHA-4-AMINO-4-DEOXY-L-ARABINOSE ARABINOSYL TRANSFERASE"/>
    <property type="match status" value="1"/>
</dbReference>
<keyword evidence="7 8" id="KW-0472">Membrane</keyword>
<evidence type="ECO:0000256" key="5">
    <source>
        <dbReference type="ARBA" id="ARBA00022692"/>
    </source>
</evidence>
<dbReference type="GO" id="GO:0005886">
    <property type="term" value="C:plasma membrane"/>
    <property type="evidence" value="ECO:0007669"/>
    <property type="project" value="UniProtKB-SubCell"/>
</dbReference>
<keyword evidence="6 8" id="KW-1133">Transmembrane helix</keyword>
<accession>A0A1P9WX57</accession>
<reference evidence="10 11" key="1">
    <citation type="submission" date="2016-01" db="EMBL/GenBank/DDBJ databases">
        <authorList>
            <person name="Oliw E.H."/>
        </authorList>
    </citation>
    <scope>NUCLEOTIDE SEQUENCE [LARGE SCALE GENOMIC DNA]</scope>
    <source>
        <strain evidence="10 11">DY10</strain>
    </source>
</reference>
<comment type="subcellular location">
    <subcellularLocation>
        <location evidence="1">Cell membrane</location>
        <topology evidence="1">Multi-pass membrane protein</topology>
    </subcellularLocation>
</comment>
<organism evidence="10 11">
    <name type="scientific">Spirosoma montaniterrae</name>
    <dbReference type="NCBI Taxonomy" id="1178516"/>
    <lineage>
        <taxon>Bacteria</taxon>
        <taxon>Pseudomonadati</taxon>
        <taxon>Bacteroidota</taxon>
        <taxon>Cytophagia</taxon>
        <taxon>Cytophagales</taxon>
        <taxon>Cytophagaceae</taxon>
        <taxon>Spirosoma</taxon>
    </lineage>
</organism>
<evidence type="ECO:0000256" key="8">
    <source>
        <dbReference type="SAM" id="Phobius"/>
    </source>
</evidence>
<dbReference type="PANTHER" id="PTHR33908">
    <property type="entry name" value="MANNOSYLTRANSFERASE YKCB-RELATED"/>
    <property type="match status" value="1"/>
</dbReference>
<evidence type="ECO:0000256" key="4">
    <source>
        <dbReference type="ARBA" id="ARBA00022679"/>
    </source>
</evidence>
<evidence type="ECO:0000313" key="11">
    <source>
        <dbReference type="Proteomes" id="UP000187941"/>
    </source>
</evidence>
<protein>
    <submittedName>
        <fullName evidence="10">Glycosyl transferase</fullName>
    </submittedName>
</protein>
<dbReference type="OrthoDB" id="9178203at2"/>
<feature type="transmembrane region" description="Helical" evidence="8">
    <location>
        <begin position="112"/>
        <end position="133"/>
    </location>
</feature>
<dbReference type="STRING" id="1178516.AWR27_11900"/>
<keyword evidence="11" id="KW-1185">Reference proteome</keyword>
<dbReference type="GO" id="GO:0016763">
    <property type="term" value="F:pentosyltransferase activity"/>
    <property type="evidence" value="ECO:0007669"/>
    <property type="project" value="TreeGrafter"/>
</dbReference>
<proteinExistence type="predicted"/>
<dbReference type="RefSeq" id="WP_077131395.1">
    <property type="nucleotide sequence ID" value="NZ_CP014263.1"/>
</dbReference>
<evidence type="ECO:0000256" key="1">
    <source>
        <dbReference type="ARBA" id="ARBA00004651"/>
    </source>
</evidence>
<name>A0A1P9WX57_9BACT</name>
<feature type="transmembrane region" description="Helical" evidence="8">
    <location>
        <begin position="303"/>
        <end position="324"/>
    </location>
</feature>
<dbReference type="AlphaFoldDB" id="A0A1P9WX57"/>
<dbReference type="GO" id="GO:0009103">
    <property type="term" value="P:lipopolysaccharide biosynthetic process"/>
    <property type="evidence" value="ECO:0007669"/>
    <property type="project" value="UniProtKB-ARBA"/>
</dbReference>
<evidence type="ECO:0000256" key="6">
    <source>
        <dbReference type="ARBA" id="ARBA00022989"/>
    </source>
</evidence>
<feature type="transmembrane region" description="Helical" evidence="8">
    <location>
        <begin position="12"/>
        <end position="31"/>
    </location>
</feature>
<dbReference type="EMBL" id="CP014263">
    <property type="protein sequence ID" value="AQG79965.1"/>
    <property type="molecule type" value="Genomic_DNA"/>
</dbReference>
<dbReference type="Pfam" id="PF13231">
    <property type="entry name" value="PMT_2"/>
    <property type="match status" value="1"/>
</dbReference>
<keyword evidence="3" id="KW-0328">Glycosyltransferase</keyword>